<reference evidence="1 2" key="1">
    <citation type="journal article" date="2019" name="Int. J. Syst. Evol. Microbiol.">
        <title>The Global Catalogue of Microorganisms (GCM) 10K type strain sequencing project: providing services to taxonomists for standard genome sequencing and annotation.</title>
        <authorList>
            <consortium name="The Broad Institute Genomics Platform"/>
            <consortium name="The Broad Institute Genome Sequencing Center for Infectious Disease"/>
            <person name="Wu L."/>
            <person name="Ma J."/>
        </authorList>
    </citation>
    <scope>NUCLEOTIDE SEQUENCE [LARGE SCALE GENOMIC DNA]</scope>
    <source>
        <strain evidence="1 2">PSR21</strain>
    </source>
</reference>
<protein>
    <recommendedName>
        <fullName evidence="3">Small CPxCG-related zinc finger protein</fullName>
    </recommendedName>
</protein>
<organism evidence="1 2">
    <name type="scientific">Halomarina halobia</name>
    <dbReference type="NCBI Taxonomy" id="3033386"/>
    <lineage>
        <taxon>Archaea</taxon>
        <taxon>Methanobacteriati</taxon>
        <taxon>Methanobacteriota</taxon>
        <taxon>Stenosarchaea group</taxon>
        <taxon>Halobacteria</taxon>
        <taxon>Halobacteriales</taxon>
        <taxon>Natronomonadaceae</taxon>
        <taxon>Halomarina</taxon>
    </lineage>
</organism>
<proteinExistence type="predicted"/>
<evidence type="ECO:0000313" key="2">
    <source>
        <dbReference type="Proteomes" id="UP001596547"/>
    </source>
</evidence>
<dbReference type="GeneID" id="79316163"/>
<name>A0ABD6AA27_9EURY</name>
<evidence type="ECO:0000313" key="1">
    <source>
        <dbReference type="EMBL" id="MFC7317182.1"/>
    </source>
</evidence>
<dbReference type="EMBL" id="JBHTBF010000002">
    <property type="protein sequence ID" value="MFC7317182.1"/>
    <property type="molecule type" value="Genomic_DNA"/>
</dbReference>
<dbReference type="AlphaFoldDB" id="A0ABD6AA27"/>
<sequence>MNLLDRVKEALRVDETVAWECQECGTVFTTAVPESGGVPETVACESCGSDDVAEINRAYG</sequence>
<keyword evidence="2" id="KW-1185">Reference proteome</keyword>
<accession>A0ABD6AA27</accession>
<comment type="caution">
    <text evidence="1">The sequence shown here is derived from an EMBL/GenBank/DDBJ whole genome shotgun (WGS) entry which is preliminary data.</text>
</comment>
<gene>
    <name evidence="1" type="ORF">ACFQPE_10285</name>
</gene>
<dbReference type="RefSeq" id="WP_276303566.1">
    <property type="nucleotide sequence ID" value="NZ_CP119992.1"/>
</dbReference>
<dbReference type="Proteomes" id="UP001596547">
    <property type="component" value="Unassembled WGS sequence"/>
</dbReference>
<evidence type="ECO:0008006" key="3">
    <source>
        <dbReference type="Google" id="ProtNLM"/>
    </source>
</evidence>